<dbReference type="PANTHER" id="PTHR24960">
    <property type="entry name" value="PHOTOSYSTEM I IRON-SULFUR CENTER-RELATED"/>
    <property type="match status" value="1"/>
</dbReference>
<feature type="domain" description="4Fe-4S ferredoxin-type" evidence="6">
    <location>
        <begin position="53"/>
        <end position="84"/>
    </location>
</feature>
<reference evidence="7 8" key="1">
    <citation type="submission" date="2017-02" db="EMBL/GenBank/DDBJ databases">
        <title>Genomic diversity within the haloalkaliphilic genus Thioalkalivibrio.</title>
        <authorList>
            <person name="Ahn A.-C."/>
            <person name="Meier-Kolthoff J."/>
            <person name="Overmars L."/>
            <person name="Richter M."/>
            <person name="Woyke T."/>
            <person name="Sorokin D.Y."/>
            <person name="Muyzer G."/>
        </authorList>
    </citation>
    <scope>NUCLEOTIDE SEQUENCE [LARGE SCALE GENOMIC DNA]</scope>
    <source>
        <strain evidence="7 8">ALJD</strain>
    </source>
</reference>
<evidence type="ECO:0000256" key="4">
    <source>
        <dbReference type="ARBA" id="ARBA00023014"/>
    </source>
</evidence>
<feature type="region of interest" description="Disordered" evidence="5">
    <location>
        <begin position="220"/>
        <end position="243"/>
    </location>
</feature>
<sequence>MAVTATVEPVSSYSRLAEGTGPWANEMACLGVRFPATGCHACEAACPVCILKVTPHGLELADGCTGCGRCAASCPTRALSVPGFLTELPDGGGEILEVDCAKVPGAGGLAGGLRVPCLGGLSRSQLIALVRLNPERTVVLMDRGWCNQCASGGCPHPAQAQVSDVNRWLSAIGVPESRHIRHVSRPLPLRHMPEDIPDPTASRPMDRRGFLRQLAGQLAMAAQGPEDGHDQAGEPPTPDGSRRIHPAERVAILTQLRDLAADGNPDLPVELLYRVEIDDGRCRHHALCASTCPTAALSAWAAGDEHGVQFDPATCIGCGECERNCPERALRLQNSECPTEPFRIRILSRHGTRTCARCRRDFAAPKAAHDAADSSLCPACAKDRTLMSSTFEHLFGRTQRSADPQQP</sequence>
<gene>
    <name evidence="7" type="ORF">B1C78_10055</name>
</gene>
<dbReference type="PROSITE" id="PS00198">
    <property type="entry name" value="4FE4S_FER_1"/>
    <property type="match status" value="2"/>
</dbReference>
<evidence type="ECO:0000256" key="3">
    <source>
        <dbReference type="ARBA" id="ARBA00023004"/>
    </source>
</evidence>
<dbReference type="SUPFAM" id="SSF54862">
    <property type="entry name" value="4Fe-4S ferredoxins"/>
    <property type="match status" value="2"/>
</dbReference>
<proteinExistence type="predicted"/>
<dbReference type="PANTHER" id="PTHR24960:SF79">
    <property type="entry name" value="PHOTOSYSTEM I IRON-SULFUR CENTER"/>
    <property type="match status" value="1"/>
</dbReference>
<keyword evidence="4" id="KW-0411">Iron-sulfur</keyword>
<feature type="domain" description="4Fe-4S ferredoxin-type" evidence="6">
    <location>
        <begin position="306"/>
        <end position="335"/>
    </location>
</feature>
<dbReference type="InterPro" id="IPR050157">
    <property type="entry name" value="PSI_iron-sulfur_center"/>
</dbReference>
<keyword evidence="2" id="KW-0479">Metal-binding</keyword>
<dbReference type="Pfam" id="PF12837">
    <property type="entry name" value="Fer4_6"/>
    <property type="match status" value="1"/>
</dbReference>
<dbReference type="Gene3D" id="3.30.70.20">
    <property type="match status" value="2"/>
</dbReference>
<evidence type="ECO:0000313" key="7">
    <source>
        <dbReference type="EMBL" id="OOG23861.1"/>
    </source>
</evidence>
<dbReference type="Pfam" id="PF00037">
    <property type="entry name" value="Fer4"/>
    <property type="match status" value="1"/>
</dbReference>
<feature type="domain" description="4Fe-4S ferredoxin-type" evidence="6">
    <location>
        <begin position="273"/>
        <end position="302"/>
    </location>
</feature>
<protein>
    <recommendedName>
        <fullName evidence="6">4Fe-4S ferredoxin-type domain-containing protein</fullName>
    </recommendedName>
</protein>
<keyword evidence="1" id="KW-0004">4Fe-4S</keyword>
<evidence type="ECO:0000256" key="1">
    <source>
        <dbReference type="ARBA" id="ARBA00022485"/>
    </source>
</evidence>
<dbReference type="EMBL" id="MVBK01000057">
    <property type="protein sequence ID" value="OOG23861.1"/>
    <property type="molecule type" value="Genomic_DNA"/>
</dbReference>
<evidence type="ECO:0000256" key="2">
    <source>
        <dbReference type="ARBA" id="ARBA00022723"/>
    </source>
</evidence>
<evidence type="ECO:0000256" key="5">
    <source>
        <dbReference type="SAM" id="MobiDB-lite"/>
    </source>
</evidence>
<dbReference type="GO" id="GO:0046872">
    <property type="term" value="F:metal ion binding"/>
    <property type="evidence" value="ECO:0007669"/>
    <property type="project" value="UniProtKB-KW"/>
</dbReference>
<accession>A0A1V3NFL2</accession>
<dbReference type="InterPro" id="IPR017900">
    <property type="entry name" value="4Fe4S_Fe_S_CS"/>
</dbReference>
<comment type="caution">
    <text evidence="7">The sequence shown here is derived from an EMBL/GenBank/DDBJ whole genome shotgun (WGS) entry which is preliminary data.</text>
</comment>
<dbReference type="PROSITE" id="PS51379">
    <property type="entry name" value="4FE4S_FER_2"/>
    <property type="match status" value="3"/>
</dbReference>
<dbReference type="OrthoDB" id="6117400at2"/>
<dbReference type="RefSeq" id="WP_077279017.1">
    <property type="nucleotide sequence ID" value="NZ_MVBK01000057.1"/>
</dbReference>
<dbReference type="GO" id="GO:0051539">
    <property type="term" value="F:4 iron, 4 sulfur cluster binding"/>
    <property type="evidence" value="ECO:0007669"/>
    <property type="project" value="UniProtKB-KW"/>
</dbReference>
<dbReference type="InterPro" id="IPR017896">
    <property type="entry name" value="4Fe4S_Fe-S-bd"/>
</dbReference>
<dbReference type="Proteomes" id="UP000189462">
    <property type="component" value="Unassembled WGS sequence"/>
</dbReference>
<organism evidence="7 8">
    <name type="scientific">Thioalkalivibrio denitrificans</name>
    <dbReference type="NCBI Taxonomy" id="108003"/>
    <lineage>
        <taxon>Bacteria</taxon>
        <taxon>Pseudomonadati</taxon>
        <taxon>Pseudomonadota</taxon>
        <taxon>Gammaproteobacteria</taxon>
        <taxon>Chromatiales</taxon>
        <taxon>Ectothiorhodospiraceae</taxon>
        <taxon>Thioalkalivibrio</taxon>
    </lineage>
</organism>
<dbReference type="AlphaFoldDB" id="A0A1V3NFL2"/>
<name>A0A1V3NFL2_9GAMM</name>
<evidence type="ECO:0000313" key="8">
    <source>
        <dbReference type="Proteomes" id="UP000189462"/>
    </source>
</evidence>
<keyword evidence="8" id="KW-1185">Reference proteome</keyword>
<evidence type="ECO:0000259" key="6">
    <source>
        <dbReference type="PROSITE" id="PS51379"/>
    </source>
</evidence>
<keyword evidence="3" id="KW-0408">Iron</keyword>
<dbReference type="STRING" id="108003.B1C78_10055"/>